<dbReference type="InterPro" id="IPR007527">
    <property type="entry name" value="Znf_SWIM"/>
</dbReference>
<evidence type="ECO:0000313" key="4">
    <source>
        <dbReference type="Proteomes" id="UP000054279"/>
    </source>
</evidence>
<accession>A0A0C9V464</accession>
<keyword evidence="4" id="KW-1185">Reference proteome</keyword>
<proteinExistence type="predicted"/>
<reference evidence="3 4" key="1">
    <citation type="submission" date="2014-06" db="EMBL/GenBank/DDBJ databases">
        <title>Evolutionary Origins and Diversification of the Mycorrhizal Mutualists.</title>
        <authorList>
            <consortium name="DOE Joint Genome Institute"/>
            <consortium name="Mycorrhizal Genomics Consortium"/>
            <person name="Kohler A."/>
            <person name="Kuo A."/>
            <person name="Nagy L.G."/>
            <person name="Floudas D."/>
            <person name="Copeland A."/>
            <person name="Barry K.W."/>
            <person name="Cichocki N."/>
            <person name="Veneault-Fourrey C."/>
            <person name="LaButti K."/>
            <person name="Lindquist E.A."/>
            <person name="Lipzen A."/>
            <person name="Lundell T."/>
            <person name="Morin E."/>
            <person name="Murat C."/>
            <person name="Riley R."/>
            <person name="Ohm R."/>
            <person name="Sun H."/>
            <person name="Tunlid A."/>
            <person name="Henrissat B."/>
            <person name="Grigoriev I.V."/>
            <person name="Hibbett D.S."/>
            <person name="Martin F."/>
        </authorList>
    </citation>
    <scope>NUCLEOTIDE SEQUENCE [LARGE SCALE GENOMIC DNA]</scope>
    <source>
        <strain evidence="3 4">SS14</strain>
    </source>
</reference>
<sequence>MLFLPDYMRAHLRSGLGLRGRHLCQVEMKAKKAADEITFAGACTRVVQTESSGLEDKPGDTEIQVESFTQDNTHYDISIKEEKITSCSCPAYTESRLTCKHMFVALRVTNYIIFLPHTITPKRRSVEIDEEDILDEQRAHKRRLIVKIRDGIDKLERADYWIRDENVTCWMPCHKTALPGCYLP</sequence>
<evidence type="ECO:0000313" key="3">
    <source>
        <dbReference type="EMBL" id="KIJ36527.1"/>
    </source>
</evidence>
<dbReference type="EMBL" id="KN837177">
    <property type="protein sequence ID" value="KIJ36527.1"/>
    <property type="molecule type" value="Genomic_DNA"/>
</dbReference>
<keyword evidence="1" id="KW-0863">Zinc-finger</keyword>
<dbReference type="AlphaFoldDB" id="A0A0C9V464"/>
<evidence type="ECO:0000256" key="1">
    <source>
        <dbReference type="PROSITE-ProRule" id="PRU00325"/>
    </source>
</evidence>
<evidence type="ECO:0000259" key="2">
    <source>
        <dbReference type="PROSITE" id="PS50966"/>
    </source>
</evidence>
<keyword evidence="1" id="KW-0862">Zinc</keyword>
<name>A0A0C9V464_SPHS4</name>
<protein>
    <submittedName>
        <fullName evidence="3">Unplaced genomic scaffold SPHSTscaffold_102, whole genome shotgun sequence</fullName>
    </submittedName>
</protein>
<keyword evidence="1" id="KW-0479">Metal-binding</keyword>
<gene>
    <name evidence="3" type="ORF">M422DRAFT_261087</name>
</gene>
<feature type="domain" description="SWIM-type" evidence="2">
    <location>
        <begin position="75"/>
        <end position="110"/>
    </location>
</feature>
<dbReference type="GO" id="GO:0008270">
    <property type="term" value="F:zinc ion binding"/>
    <property type="evidence" value="ECO:0007669"/>
    <property type="project" value="UniProtKB-KW"/>
</dbReference>
<dbReference type="Proteomes" id="UP000054279">
    <property type="component" value="Unassembled WGS sequence"/>
</dbReference>
<dbReference type="HOGENOM" id="CLU_081661_1_0_1"/>
<organism evidence="3 4">
    <name type="scientific">Sphaerobolus stellatus (strain SS14)</name>
    <dbReference type="NCBI Taxonomy" id="990650"/>
    <lineage>
        <taxon>Eukaryota</taxon>
        <taxon>Fungi</taxon>
        <taxon>Dikarya</taxon>
        <taxon>Basidiomycota</taxon>
        <taxon>Agaricomycotina</taxon>
        <taxon>Agaricomycetes</taxon>
        <taxon>Phallomycetidae</taxon>
        <taxon>Geastrales</taxon>
        <taxon>Sphaerobolaceae</taxon>
        <taxon>Sphaerobolus</taxon>
    </lineage>
</organism>
<dbReference type="PROSITE" id="PS50966">
    <property type="entry name" value="ZF_SWIM"/>
    <property type="match status" value="1"/>
</dbReference>